<feature type="transmembrane region" description="Helical" evidence="26">
    <location>
        <begin position="242"/>
        <end position="260"/>
    </location>
</feature>
<comment type="subunit">
    <text evidence="24">Homodimer. Interacts with lysosomal protein GLMP (via lumenal domain); the interaction starts while both proteins are still in the endoplasmic reticulum and is required for stabilization of MFSD1 in lysosomes but has no direct effect on its targeting to lysosomes or transporter activity.</text>
</comment>
<comment type="caution">
    <text evidence="27">The sequence shown here is derived from an EMBL/GenBank/DDBJ whole genome shotgun (WGS) entry which is preliminary data.</text>
</comment>
<evidence type="ECO:0000256" key="5">
    <source>
        <dbReference type="ARBA" id="ARBA00022989"/>
    </source>
</evidence>
<proteinExistence type="inferred from homology"/>
<evidence type="ECO:0000256" key="3">
    <source>
        <dbReference type="ARBA" id="ARBA00022448"/>
    </source>
</evidence>
<feature type="transmembrane region" description="Helical" evidence="26">
    <location>
        <begin position="272"/>
        <end position="294"/>
    </location>
</feature>
<dbReference type="PANTHER" id="PTHR23512">
    <property type="entry name" value="MAJOR FACILITATOR SUPERFAMILY DOMAIN-CONTAINING PROTEIN 1"/>
    <property type="match status" value="1"/>
</dbReference>
<comment type="catalytic activity">
    <reaction evidence="17">
        <text>L-arginyl-glycine(out) = L-arginyl-glycine(in)</text>
        <dbReference type="Rhea" id="RHEA:79391"/>
        <dbReference type="ChEBI" id="CHEBI:229955"/>
    </reaction>
</comment>
<evidence type="ECO:0000256" key="23">
    <source>
        <dbReference type="ARBA" id="ARBA00045709"/>
    </source>
</evidence>
<feature type="transmembrane region" description="Helical" evidence="26">
    <location>
        <begin position="189"/>
        <end position="206"/>
    </location>
</feature>
<comment type="catalytic activity">
    <reaction evidence="16">
        <text>L-lysyl-L-lysine(out) = L-lysyl-L-lysine(in)</text>
        <dbReference type="Rhea" id="RHEA:79403"/>
        <dbReference type="ChEBI" id="CHEBI:229956"/>
    </reaction>
</comment>
<evidence type="ECO:0000256" key="21">
    <source>
        <dbReference type="ARBA" id="ARBA00044985"/>
    </source>
</evidence>
<evidence type="ECO:0000313" key="27">
    <source>
        <dbReference type="EMBL" id="KAK3266713.1"/>
    </source>
</evidence>
<comment type="catalytic activity">
    <reaction evidence="19">
        <text>L-alanyl-L-lysine(out) = L-alanyl-L-lysine(in)</text>
        <dbReference type="Rhea" id="RHEA:79415"/>
        <dbReference type="ChEBI" id="CHEBI:192470"/>
    </reaction>
</comment>
<evidence type="ECO:0000256" key="18">
    <source>
        <dbReference type="ARBA" id="ARBA00044912"/>
    </source>
</evidence>
<feature type="transmembrane region" description="Helical" evidence="26">
    <location>
        <begin position="32"/>
        <end position="51"/>
    </location>
</feature>
<dbReference type="InterPro" id="IPR011701">
    <property type="entry name" value="MFS"/>
</dbReference>
<evidence type="ECO:0000256" key="19">
    <source>
        <dbReference type="ARBA" id="ARBA00044919"/>
    </source>
</evidence>
<evidence type="ECO:0000256" key="14">
    <source>
        <dbReference type="ARBA" id="ARBA00044898"/>
    </source>
</evidence>
<gene>
    <name evidence="27" type="ORF">CYMTET_24686</name>
</gene>
<evidence type="ECO:0000256" key="7">
    <source>
        <dbReference type="ARBA" id="ARBA00023228"/>
    </source>
</evidence>
<evidence type="ECO:0000256" key="17">
    <source>
        <dbReference type="ARBA" id="ARBA00044903"/>
    </source>
</evidence>
<accession>A0AAE0FVU4</accession>
<dbReference type="AlphaFoldDB" id="A0AAE0FVU4"/>
<dbReference type="EMBL" id="LGRX02012871">
    <property type="protein sequence ID" value="KAK3266713.1"/>
    <property type="molecule type" value="Genomic_DNA"/>
</dbReference>
<comment type="catalytic activity">
    <reaction evidence="9">
        <text>L-histidyl-glycine(out) = L-histidyl-glycine(in)</text>
        <dbReference type="Rhea" id="RHEA:79395"/>
        <dbReference type="ChEBI" id="CHEBI:229957"/>
    </reaction>
</comment>
<keyword evidence="4 26" id="KW-0812">Transmembrane</keyword>
<keyword evidence="3" id="KW-0813">Transport</keyword>
<feature type="transmembrane region" description="Helical" evidence="26">
    <location>
        <begin position="300"/>
        <end position="324"/>
    </location>
</feature>
<feature type="transmembrane region" description="Helical" evidence="26">
    <location>
        <begin position="60"/>
        <end position="78"/>
    </location>
</feature>
<comment type="subcellular location">
    <subcellularLocation>
        <location evidence="1">Lysosome membrane</location>
        <topology evidence="1">Multi-pass membrane protein</topology>
    </subcellularLocation>
</comment>
<comment type="catalytic activity">
    <reaction evidence="12">
        <text>L-lysyl-L-alpha-amino acid(out) = L-lysyl-L-alpha-amino acid(in)</text>
        <dbReference type="Rhea" id="RHEA:79387"/>
        <dbReference type="ChEBI" id="CHEBI:229965"/>
    </reaction>
</comment>
<feature type="compositionally biased region" description="Basic and acidic residues" evidence="25">
    <location>
        <begin position="125"/>
        <end position="137"/>
    </location>
</feature>
<evidence type="ECO:0000256" key="25">
    <source>
        <dbReference type="SAM" id="MobiDB-lite"/>
    </source>
</evidence>
<keyword evidence="7" id="KW-0458">Lysosome</keyword>
<sequence length="363" mass="39395">MIFSNHYSRDCVGALEKQMEAEYGFSEVQDGYLNAVYFFPSTIFPAIAGVISQKVGISKTLITFLLVASTGQIVFGLGSSLGSYPLLLVGRILQGLVWGLCAWKVDSTLKRENNGTSSAQIETPEDIHSHQEQEPFKDSPTLNKLPRQYWVFVLCGALMYGGIVPIMFIGSNIFQEEWGLSVSESDRLLLLPELPFLVSPALGVVVDKHKMVLGSRMWLLAVGQALCITAYLTLALAHSSPYGPMICLGFGGTVSSTMLWNSLHLVCPQPLLPVGSGILGTAINIFPSVLPPAMAYTGNYAIKLGLLALLGALSAIVAVIIVLLERMKLPTKSGSYQRVPLASSDMDPILEENMHTFYATFKV</sequence>
<feature type="transmembrane region" description="Helical" evidence="26">
    <location>
        <begin position="218"/>
        <end position="236"/>
    </location>
</feature>
<evidence type="ECO:0000256" key="12">
    <source>
        <dbReference type="ARBA" id="ARBA00044891"/>
    </source>
</evidence>
<comment type="similarity">
    <text evidence="2">Belongs to the major facilitator superfamily.</text>
</comment>
<organism evidence="27 28">
    <name type="scientific">Cymbomonas tetramitiformis</name>
    <dbReference type="NCBI Taxonomy" id="36881"/>
    <lineage>
        <taxon>Eukaryota</taxon>
        <taxon>Viridiplantae</taxon>
        <taxon>Chlorophyta</taxon>
        <taxon>Pyramimonadophyceae</taxon>
        <taxon>Pyramimonadales</taxon>
        <taxon>Pyramimonadaceae</taxon>
        <taxon>Cymbomonas</taxon>
    </lineage>
</organism>
<evidence type="ECO:0000256" key="26">
    <source>
        <dbReference type="SAM" id="Phobius"/>
    </source>
</evidence>
<evidence type="ECO:0000256" key="4">
    <source>
        <dbReference type="ARBA" id="ARBA00022692"/>
    </source>
</evidence>
<dbReference type="SUPFAM" id="SSF103473">
    <property type="entry name" value="MFS general substrate transporter"/>
    <property type="match status" value="1"/>
</dbReference>
<reference evidence="27 28" key="1">
    <citation type="journal article" date="2015" name="Genome Biol. Evol.">
        <title>Comparative Genomics of a Bacterivorous Green Alga Reveals Evolutionary Causalities and Consequences of Phago-Mixotrophic Mode of Nutrition.</title>
        <authorList>
            <person name="Burns J.A."/>
            <person name="Paasch A."/>
            <person name="Narechania A."/>
            <person name="Kim E."/>
        </authorList>
    </citation>
    <scope>NUCLEOTIDE SEQUENCE [LARGE SCALE GENOMIC DNA]</scope>
    <source>
        <strain evidence="27 28">PLY_AMNH</strain>
    </source>
</reference>
<dbReference type="Gene3D" id="1.20.1250.20">
    <property type="entry name" value="MFS general substrate transporter like domains"/>
    <property type="match status" value="2"/>
</dbReference>
<feature type="region of interest" description="Disordered" evidence="25">
    <location>
        <begin position="114"/>
        <end position="138"/>
    </location>
</feature>
<evidence type="ECO:0000256" key="11">
    <source>
        <dbReference type="ARBA" id="ARBA00044884"/>
    </source>
</evidence>
<evidence type="ECO:0000256" key="10">
    <source>
        <dbReference type="ARBA" id="ARBA00044881"/>
    </source>
</evidence>
<comment type="catalytic activity">
    <reaction evidence="11">
        <text>L-alpha-aminoacyl-L-histidine(out) = L-alpha-aminoacyl-L-histidine(in)</text>
        <dbReference type="Rhea" id="RHEA:79375"/>
        <dbReference type="ChEBI" id="CHEBI:229967"/>
    </reaction>
</comment>
<protein>
    <recommendedName>
        <fullName evidence="21">Lysosomal dipeptide transporter MFSD1</fullName>
    </recommendedName>
    <alternativeName>
        <fullName evidence="22">Major facilitator superfamily domain-containing protein 1</fullName>
    </alternativeName>
</protein>
<evidence type="ECO:0000256" key="2">
    <source>
        <dbReference type="ARBA" id="ARBA00008335"/>
    </source>
</evidence>
<dbReference type="InterPro" id="IPR036259">
    <property type="entry name" value="MFS_trans_sf"/>
</dbReference>
<dbReference type="GO" id="GO:0022857">
    <property type="term" value="F:transmembrane transporter activity"/>
    <property type="evidence" value="ECO:0007669"/>
    <property type="project" value="InterPro"/>
</dbReference>
<evidence type="ECO:0000256" key="1">
    <source>
        <dbReference type="ARBA" id="ARBA00004155"/>
    </source>
</evidence>
<evidence type="ECO:0000256" key="20">
    <source>
        <dbReference type="ARBA" id="ARBA00044924"/>
    </source>
</evidence>
<feature type="transmembrane region" description="Helical" evidence="26">
    <location>
        <begin position="149"/>
        <end position="169"/>
    </location>
</feature>
<evidence type="ECO:0000256" key="15">
    <source>
        <dbReference type="ARBA" id="ARBA00044899"/>
    </source>
</evidence>
<evidence type="ECO:0000256" key="24">
    <source>
        <dbReference type="ARBA" id="ARBA00046376"/>
    </source>
</evidence>
<comment type="catalytic activity">
    <reaction evidence="10">
        <text>L-alpha-aminoacyl-L-arginine(out) = L-alpha-aminoacyl-L-arginine(in)</text>
        <dbReference type="Rhea" id="RHEA:79367"/>
        <dbReference type="ChEBI" id="CHEBI:229968"/>
    </reaction>
</comment>
<keyword evidence="5 26" id="KW-1133">Transmembrane helix</keyword>
<comment type="catalytic activity">
    <reaction evidence="20">
        <text>L-lysyl-glycine(out) = L-lysyl-glycine(in)</text>
        <dbReference type="Rhea" id="RHEA:79407"/>
        <dbReference type="ChEBI" id="CHEBI:191202"/>
    </reaction>
</comment>
<comment type="catalytic activity">
    <reaction evidence="8">
        <text>L-lysyl-L-alanine(out) = L-lysyl-L-alanine(in)</text>
        <dbReference type="Rhea" id="RHEA:79399"/>
        <dbReference type="ChEBI" id="CHEBI:229954"/>
    </reaction>
</comment>
<name>A0AAE0FVU4_9CHLO</name>
<comment type="catalytic activity">
    <reaction evidence="18">
        <text>L-histidyl-L-alpha-amino acid(out) = L-histidyl-L-alpha-amino acid(in)</text>
        <dbReference type="Rhea" id="RHEA:79379"/>
        <dbReference type="ChEBI" id="CHEBI:229964"/>
    </reaction>
</comment>
<evidence type="ECO:0000256" key="16">
    <source>
        <dbReference type="ARBA" id="ARBA00044900"/>
    </source>
</evidence>
<comment type="function">
    <text evidence="23">Lysosomal dipeptide uniporter that selectively exports lysine, arginine or histidine-containing dipeptides with a net positive charge from the lysosome lumen into the cytosol. Could play a role in a specific type of protein O-glycosylation indirectly regulating macrophages migration and tissue invasion. Also essential for liver homeostasis.</text>
</comment>
<dbReference type="Pfam" id="PF07690">
    <property type="entry name" value="MFS_1"/>
    <property type="match status" value="1"/>
</dbReference>
<comment type="catalytic activity">
    <reaction evidence="15">
        <text>L-arginyl-L-alpha-amino acid(out) = L-arginyl-L-alpha-amino acid(in)</text>
        <dbReference type="Rhea" id="RHEA:79371"/>
        <dbReference type="ChEBI" id="CHEBI:84315"/>
    </reaction>
</comment>
<evidence type="ECO:0000313" key="28">
    <source>
        <dbReference type="Proteomes" id="UP001190700"/>
    </source>
</evidence>
<evidence type="ECO:0000256" key="22">
    <source>
        <dbReference type="ARBA" id="ARBA00045018"/>
    </source>
</evidence>
<dbReference type="InterPro" id="IPR052187">
    <property type="entry name" value="MFSD1"/>
</dbReference>
<evidence type="ECO:0000256" key="6">
    <source>
        <dbReference type="ARBA" id="ARBA00023136"/>
    </source>
</evidence>
<evidence type="ECO:0000256" key="13">
    <source>
        <dbReference type="ARBA" id="ARBA00044893"/>
    </source>
</evidence>
<keyword evidence="6 26" id="KW-0472">Membrane</keyword>
<comment type="catalytic activity">
    <reaction evidence="14">
        <text>L-aspartyl-L-lysine(out) = L-aspartyl-L-lysine(in)</text>
        <dbReference type="Rhea" id="RHEA:79411"/>
        <dbReference type="ChEBI" id="CHEBI:229953"/>
    </reaction>
</comment>
<dbReference type="PANTHER" id="PTHR23512:SF3">
    <property type="entry name" value="MAJOR FACILITATOR SUPERFAMILY DOMAIN-CONTAINING PROTEIN 1"/>
    <property type="match status" value="1"/>
</dbReference>
<evidence type="ECO:0000256" key="9">
    <source>
        <dbReference type="ARBA" id="ARBA00044878"/>
    </source>
</evidence>
<comment type="catalytic activity">
    <reaction evidence="13">
        <text>L-alpha-aminoacyl-L-lysine(out) = L-alpha-aminoacyl-L-lysine(in)</text>
        <dbReference type="Rhea" id="RHEA:79383"/>
        <dbReference type="ChEBI" id="CHEBI:229966"/>
    </reaction>
</comment>
<keyword evidence="28" id="KW-1185">Reference proteome</keyword>
<dbReference type="Proteomes" id="UP001190700">
    <property type="component" value="Unassembled WGS sequence"/>
</dbReference>
<evidence type="ECO:0000256" key="8">
    <source>
        <dbReference type="ARBA" id="ARBA00044876"/>
    </source>
</evidence>
<dbReference type="GO" id="GO:0005765">
    <property type="term" value="C:lysosomal membrane"/>
    <property type="evidence" value="ECO:0007669"/>
    <property type="project" value="UniProtKB-SubCell"/>
</dbReference>